<evidence type="ECO:0000256" key="1">
    <source>
        <dbReference type="ARBA" id="ARBA00022723"/>
    </source>
</evidence>
<dbReference type="GO" id="GO:0003700">
    <property type="term" value="F:DNA-binding transcription factor activity"/>
    <property type="evidence" value="ECO:0007669"/>
    <property type="project" value="InterPro"/>
</dbReference>
<evidence type="ECO:0000256" key="4">
    <source>
        <dbReference type="ARBA" id="ARBA00022833"/>
    </source>
</evidence>
<dbReference type="InterPro" id="IPR044653">
    <property type="entry name" value="AZF1/2/3-like"/>
</dbReference>
<dbReference type="GO" id="GO:0000976">
    <property type="term" value="F:transcription cis-regulatory region binding"/>
    <property type="evidence" value="ECO:0007669"/>
    <property type="project" value="TreeGrafter"/>
</dbReference>
<dbReference type="PROSITE" id="PS00028">
    <property type="entry name" value="ZINC_FINGER_C2H2_1"/>
    <property type="match status" value="2"/>
</dbReference>
<dbReference type="GO" id="GO:0005634">
    <property type="term" value="C:nucleus"/>
    <property type="evidence" value="ECO:0007669"/>
    <property type="project" value="TreeGrafter"/>
</dbReference>
<organism evidence="10 11">
    <name type="scientific">Apostasia shenzhenica</name>
    <dbReference type="NCBI Taxonomy" id="1088818"/>
    <lineage>
        <taxon>Eukaryota</taxon>
        <taxon>Viridiplantae</taxon>
        <taxon>Streptophyta</taxon>
        <taxon>Embryophyta</taxon>
        <taxon>Tracheophyta</taxon>
        <taxon>Spermatophyta</taxon>
        <taxon>Magnoliopsida</taxon>
        <taxon>Liliopsida</taxon>
        <taxon>Asparagales</taxon>
        <taxon>Orchidaceae</taxon>
        <taxon>Apostasioideae</taxon>
        <taxon>Apostasia</taxon>
    </lineage>
</organism>
<evidence type="ECO:0000256" key="6">
    <source>
        <dbReference type="ARBA" id="ARBA00023163"/>
    </source>
</evidence>
<dbReference type="Pfam" id="PF13912">
    <property type="entry name" value="zf-C2H2_6"/>
    <property type="match status" value="2"/>
</dbReference>
<accession>A0A2I0A2M3</accession>
<keyword evidence="5" id="KW-0805">Transcription regulation</keyword>
<dbReference type="SUPFAM" id="SSF57667">
    <property type="entry name" value="beta-beta-alpha zinc fingers"/>
    <property type="match status" value="1"/>
</dbReference>
<gene>
    <name evidence="10" type="primary">ZAT10</name>
    <name evidence="10" type="ORF">AXF42_Ash004319</name>
</gene>
<evidence type="ECO:0000256" key="8">
    <source>
        <dbReference type="SAM" id="MobiDB-lite"/>
    </source>
</evidence>
<evidence type="ECO:0000259" key="9">
    <source>
        <dbReference type="PROSITE" id="PS50157"/>
    </source>
</evidence>
<dbReference type="SMART" id="SM00355">
    <property type="entry name" value="ZnF_C2H2"/>
    <property type="match status" value="2"/>
</dbReference>
<feature type="compositionally biased region" description="Basic residues" evidence="8">
    <location>
        <begin position="177"/>
        <end position="186"/>
    </location>
</feature>
<evidence type="ECO:0000256" key="5">
    <source>
        <dbReference type="ARBA" id="ARBA00023015"/>
    </source>
</evidence>
<name>A0A2I0A2M3_9ASPA</name>
<keyword evidence="6" id="KW-0804">Transcription</keyword>
<feature type="domain" description="C2H2-type" evidence="9">
    <location>
        <begin position="66"/>
        <end position="93"/>
    </location>
</feature>
<dbReference type="EMBL" id="KZ452037">
    <property type="protein sequence ID" value="PKA49777.1"/>
    <property type="molecule type" value="Genomic_DNA"/>
</dbReference>
<dbReference type="GO" id="GO:0008270">
    <property type="term" value="F:zinc ion binding"/>
    <property type="evidence" value="ECO:0007669"/>
    <property type="project" value="UniProtKB-KW"/>
</dbReference>
<protein>
    <submittedName>
        <fullName evidence="10">Zinc finger protein ZAT10</fullName>
    </submittedName>
</protein>
<dbReference type="AlphaFoldDB" id="A0A2I0A2M3"/>
<evidence type="ECO:0000313" key="11">
    <source>
        <dbReference type="Proteomes" id="UP000236161"/>
    </source>
</evidence>
<evidence type="ECO:0000256" key="3">
    <source>
        <dbReference type="ARBA" id="ARBA00022771"/>
    </source>
</evidence>
<feature type="domain" description="C2H2-type" evidence="9">
    <location>
        <begin position="115"/>
        <end position="137"/>
    </location>
</feature>
<dbReference type="Proteomes" id="UP000236161">
    <property type="component" value="Unassembled WGS sequence"/>
</dbReference>
<evidence type="ECO:0000313" key="10">
    <source>
        <dbReference type="EMBL" id="PKA49777.1"/>
    </source>
</evidence>
<feature type="region of interest" description="Disordered" evidence="8">
    <location>
        <begin position="164"/>
        <end position="186"/>
    </location>
</feature>
<dbReference type="Gene3D" id="3.30.160.60">
    <property type="entry name" value="Classic Zinc Finger"/>
    <property type="match status" value="1"/>
</dbReference>
<reference evidence="10 11" key="1">
    <citation type="journal article" date="2017" name="Nature">
        <title>The Apostasia genome and the evolution of orchids.</title>
        <authorList>
            <person name="Zhang G.Q."/>
            <person name="Liu K.W."/>
            <person name="Li Z."/>
            <person name="Lohaus R."/>
            <person name="Hsiao Y.Y."/>
            <person name="Niu S.C."/>
            <person name="Wang J.Y."/>
            <person name="Lin Y.C."/>
            <person name="Xu Q."/>
            <person name="Chen L.J."/>
            <person name="Yoshida K."/>
            <person name="Fujiwara S."/>
            <person name="Wang Z.W."/>
            <person name="Zhang Y.Q."/>
            <person name="Mitsuda N."/>
            <person name="Wang M."/>
            <person name="Liu G.H."/>
            <person name="Pecoraro L."/>
            <person name="Huang H.X."/>
            <person name="Xiao X.J."/>
            <person name="Lin M."/>
            <person name="Wu X.Y."/>
            <person name="Wu W.L."/>
            <person name="Chen Y.Y."/>
            <person name="Chang S.B."/>
            <person name="Sakamoto S."/>
            <person name="Ohme-Takagi M."/>
            <person name="Yagi M."/>
            <person name="Zeng S.J."/>
            <person name="Shen C.Y."/>
            <person name="Yeh C.M."/>
            <person name="Luo Y.B."/>
            <person name="Tsai W.C."/>
            <person name="Van de Peer Y."/>
            <person name="Liu Z.J."/>
        </authorList>
    </citation>
    <scope>NUCLEOTIDE SEQUENCE [LARGE SCALE GENOMIC DNA]</scope>
    <source>
        <strain evidence="11">cv. Shenzhen</strain>
        <tissue evidence="10">Stem</tissue>
    </source>
</reference>
<dbReference type="OrthoDB" id="40579at2759"/>
<sequence>MAVLELLSFTPLSSPATNPQPPAKRQCPFIQTPEEQLKLCLLTLASGGTTADRRFRLAQPPSPSGHRCSICGKAFPSYQALGGHKSSHRRPGDARSTASPASSGGDEASIGGGGHQCNLCGRRFPTGQALGGHKRLHYWGSSSSSSAITVRGFDLNLPPDVAVEGEEEVQSPWPEKKIRRLSGRRP</sequence>
<dbReference type="STRING" id="1088818.A0A2I0A2M3"/>
<keyword evidence="4" id="KW-0862">Zinc</keyword>
<keyword evidence="3 7" id="KW-0863">Zinc-finger</keyword>
<feature type="region of interest" description="Disordered" evidence="8">
    <location>
        <begin position="81"/>
        <end position="111"/>
    </location>
</feature>
<keyword evidence="2" id="KW-0677">Repeat</keyword>
<dbReference type="InterPro" id="IPR036236">
    <property type="entry name" value="Znf_C2H2_sf"/>
</dbReference>
<dbReference type="InterPro" id="IPR013087">
    <property type="entry name" value="Znf_C2H2_type"/>
</dbReference>
<proteinExistence type="predicted"/>
<dbReference type="PANTHER" id="PTHR45988">
    <property type="entry name" value="C2H2 TYPE ZINC FINGER TRANSCRIPTION FACTOR FAMILY-RELATED"/>
    <property type="match status" value="1"/>
</dbReference>
<evidence type="ECO:0000256" key="2">
    <source>
        <dbReference type="ARBA" id="ARBA00022737"/>
    </source>
</evidence>
<evidence type="ECO:0000256" key="7">
    <source>
        <dbReference type="PROSITE-ProRule" id="PRU00042"/>
    </source>
</evidence>
<dbReference type="PROSITE" id="PS50157">
    <property type="entry name" value="ZINC_FINGER_C2H2_2"/>
    <property type="match status" value="2"/>
</dbReference>
<keyword evidence="11" id="KW-1185">Reference proteome</keyword>
<dbReference type="PANTHER" id="PTHR45988:SF1">
    <property type="entry name" value="ZINC FINGER PROTEIN AZF2"/>
    <property type="match status" value="1"/>
</dbReference>
<keyword evidence="1" id="KW-0479">Metal-binding</keyword>